<evidence type="ECO:0000313" key="2">
    <source>
        <dbReference type="Proteomes" id="UP000603453"/>
    </source>
</evidence>
<dbReference type="EMBL" id="JAEPRD010000006">
    <property type="protein sequence ID" value="KAG2212328.1"/>
    <property type="molecule type" value="Genomic_DNA"/>
</dbReference>
<dbReference type="SUPFAM" id="SSF53067">
    <property type="entry name" value="Actin-like ATPase domain"/>
    <property type="match status" value="2"/>
</dbReference>
<sequence length="1285" mass="146562">MKTSFELFDYVISIDIGTTFSGSCFSYVKDNKSIVHVIKWPNQRSNDTFEKTPTACLYNKETPPQLLKWGKDATNYLQTNPNDPNVVFVEQFKLNLKEDFCQQAGHEKLEIYRIATIDFLREINKYTCDQLNQTVDPDSSSDHTNKCRYVLTVPATWVDKDILMMRDIAIKANLIDASHDPEERLIIIDEAHAASLFCKREYCMMDDGSTSKLSQGERYMVCDAGGGTVDLATYECTGSEHESPKISHCQLALESGGYCGSTFLDKNMERYLRDHVFIGCIEENVVRFLIDQFVNEIKLSFGGNNAAELNSEQTKRITKLSEESSSSKAVITTTEHLKMMNIDENDYNYNEEYPDFDECMEDASIDDNSINMSEDEIDYSEDDNGSCDFDTVDEIKALSSADYVYFTLPESEIGMDQNILETLSLKGDIVVHNGIKQLRISKINISKYVFDPIIEEVIALIEKQISKSHTIIDTLFLLGGFGQSPYLHKKLHEEFITSSNTVKNLIVPEDGYRASMRGGVYYGIDCVESIPKLSLKDDQGNCIPNPNLFFRMLVAIDVDMHNLNATYSFVKLEDMNSKHAKYSLAEKVVKKTLLPSDGELCQIFSFDYEGFIADYFTSLVELLLKYAETIFIHSELPNIGITPRNIVAINEELYNSFLADSFFRQLLRQVAQDLESDPNRLPQISWNLSIAPPSPKNDAQQNSMNDMKNKLCVLLAQAKPEFEENALMTLCNYVFDIWNDRNAGCLKKFSLGALSKLVDETSTEVGDLAKGRSMFKIHRIYQSTIPFPAYRYFPTLTYLLMEKGVLSFFCSPYTLVNNRRTDIFKERSWLPQSTSIDIAPEDKPYDVYTFDLTGETKTGYVINYDKKYLRPNYNQLGVYSLKLKTENIFYDRSLQEQEDKKLFANRVENKILFEDTIFRLGSRINFMTPEVSTYIKNNVDLSKPSDTHILEELFGIPADDDESAMNLWYRKLASDVTYNYVLHNIRRLRFSLITTELIENLMIIPWIKHLLAPAIVNLCATRRAKTVPDSEVCCLLFTVGEIVETKNKGLSPKTVGSSVTCASFLLDIFNESLESSFAENKGGPIPHRIIYDDSPKNGRHMDIVINSILLDTMNIDVKRIARRTYAVHFLSHNVKKPLTPQTPFEMLPGSKLISAEDNLALYPLIKKDQDFSDTTKRLNSNFYVGDECSLAAGKNKIIALMDKCLEIKFYDTVLYASEDNGNQDNFISNASFKKLHRFIIPIKDASKPIIFTHVVKEYSILFTVKHDGHEADFEYGDLLYVSPYL</sequence>
<organism evidence="1 2">
    <name type="scientific">Mucor saturninus</name>
    <dbReference type="NCBI Taxonomy" id="64648"/>
    <lineage>
        <taxon>Eukaryota</taxon>
        <taxon>Fungi</taxon>
        <taxon>Fungi incertae sedis</taxon>
        <taxon>Mucoromycota</taxon>
        <taxon>Mucoromycotina</taxon>
        <taxon>Mucoromycetes</taxon>
        <taxon>Mucorales</taxon>
        <taxon>Mucorineae</taxon>
        <taxon>Mucoraceae</taxon>
        <taxon>Mucor</taxon>
    </lineage>
</organism>
<protein>
    <submittedName>
        <fullName evidence="1">Uncharacterized protein</fullName>
    </submittedName>
</protein>
<dbReference type="Proteomes" id="UP000603453">
    <property type="component" value="Unassembled WGS sequence"/>
</dbReference>
<accession>A0A8H7RKP9</accession>
<dbReference type="Gene3D" id="3.30.420.40">
    <property type="match status" value="1"/>
</dbReference>
<keyword evidence="2" id="KW-1185">Reference proteome</keyword>
<comment type="caution">
    <text evidence="1">The sequence shown here is derived from an EMBL/GenBank/DDBJ whole genome shotgun (WGS) entry which is preliminary data.</text>
</comment>
<reference evidence="1" key="1">
    <citation type="submission" date="2020-12" db="EMBL/GenBank/DDBJ databases">
        <title>Metabolic potential, ecology and presence of endohyphal bacteria is reflected in genomic diversity of Mucoromycotina.</title>
        <authorList>
            <person name="Muszewska A."/>
            <person name="Okrasinska A."/>
            <person name="Steczkiewicz K."/>
            <person name="Drgas O."/>
            <person name="Orlowska M."/>
            <person name="Perlinska-Lenart U."/>
            <person name="Aleksandrzak-Piekarczyk T."/>
            <person name="Szatraj K."/>
            <person name="Zielenkiewicz U."/>
            <person name="Pilsyk S."/>
            <person name="Malc E."/>
            <person name="Mieczkowski P."/>
            <person name="Kruszewska J.S."/>
            <person name="Biernat P."/>
            <person name="Pawlowska J."/>
        </authorList>
    </citation>
    <scope>NUCLEOTIDE SEQUENCE</scope>
    <source>
        <strain evidence="1">WA0000017839</strain>
    </source>
</reference>
<dbReference type="OrthoDB" id="2247967at2759"/>
<name>A0A8H7RKP9_9FUNG</name>
<dbReference type="InterPro" id="IPR043129">
    <property type="entry name" value="ATPase_NBD"/>
</dbReference>
<proteinExistence type="predicted"/>
<dbReference type="PANTHER" id="PTHR14187">
    <property type="entry name" value="ALPHA KINASE/ELONGATION FACTOR 2 KINASE"/>
    <property type="match status" value="1"/>
</dbReference>
<evidence type="ECO:0000313" key="1">
    <source>
        <dbReference type="EMBL" id="KAG2212328.1"/>
    </source>
</evidence>
<gene>
    <name evidence="1" type="ORF">INT47_001688</name>
</gene>
<dbReference type="PANTHER" id="PTHR14187:SF5">
    <property type="entry name" value="HEAT SHOCK 70 KDA PROTEIN 12A"/>
    <property type="match status" value="1"/>
</dbReference>